<evidence type="ECO:0000256" key="6">
    <source>
        <dbReference type="SAM" id="Phobius"/>
    </source>
</evidence>
<comment type="subcellular location">
    <subcellularLocation>
        <location evidence="1">Membrane</location>
        <topology evidence="1">Multi-pass membrane protein</topology>
    </subcellularLocation>
</comment>
<feature type="transmembrane region" description="Helical" evidence="6">
    <location>
        <begin position="220"/>
        <end position="237"/>
    </location>
</feature>
<keyword evidence="4 6" id="KW-1133">Transmembrane helix</keyword>
<evidence type="ECO:0000256" key="2">
    <source>
        <dbReference type="ARBA" id="ARBA00022475"/>
    </source>
</evidence>
<dbReference type="GO" id="GO:0016020">
    <property type="term" value="C:membrane"/>
    <property type="evidence" value="ECO:0007669"/>
    <property type="project" value="UniProtKB-SubCell"/>
</dbReference>
<dbReference type="RefSeq" id="WP_138565351.1">
    <property type="nucleotide sequence ID" value="NZ_CP040602.1"/>
</dbReference>
<evidence type="ECO:0000313" key="7">
    <source>
        <dbReference type="EMBL" id="QCU90677.1"/>
    </source>
</evidence>
<protein>
    <submittedName>
        <fullName evidence="7">Decaprenyl-phosphate phosphoribosyltransferase</fullName>
        <ecNumber evidence="7">2.4.2.45</ecNumber>
    </submittedName>
</protein>
<dbReference type="GO" id="GO:0016765">
    <property type="term" value="F:transferase activity, transferring alkyl or aryl (other than methyl) groups"/>
    <property type="evidence" value="ECO:0007669"/>
    <property type="project" value="InterPro"/>
</dbReference>
<keyword evidence="7" id="KW-0328">Glycosyltransferase</keyword>
<feature type="transmembrane region" description="Helical" evidence="6">
    <location>
        <begin position="243"/>
        <end position="259"/>
    </location>
</feature>
<proteinExistence type="predicted"/>
<keyword evidence="2" id="KW-1003">Cell membrane</keyword>
<evidence type="ECO:0000256" key="3">
    <source>
        <dbReference type="ARBA" id="ARBA00022692"/>
    </source>
</evidence>
<dbReference type="EMBL" id="CP040602">
    <property type="protein sequence ID" value="QCU90677.1"/>
    <property type="molecule type" value="Genomic_DNA"/>
</dbReference>
<dbReference type="PANTHER" id="PTHR42723">
    <property type="entry name" value="CHLOROPHYLL SYNTHASE"/>
    <property type="match status" value="1"/>
</dbReference>
<keyword evidence="5 6" id="KW-0472">Membrane</keyword>
<accession>A0A4P9K8N0</accession>
<feature type="transmembrane region" description="Helical" evidence="6">
    <location>
        <begin position="280"/>
        <end position="296"/>
    </location>
</feature>
<dbReference type="PANTHER" id="PTHR42723:SF1">
    <property type="entry name" value="CHLOROPHYLL SYNTHASE, CHLOROPLASTIC"/>
    <property type="match status" value="1"/>
</dbReference>
<dbReference type="Gene3D" id="1.10.357.140">
    <property type="entry name" value="UbiA prenyltransferase"/>
    <property type="match status" value="1"/>
</dbReference>
<feature type="transmembrane region" description="Helical" evidence="6">
    <location>
        <begin position="110"/>
        <end position="136"/>
    </location>
</feature>
<organism evidence="7 8">
    <name type="scientific">Thiomicrorhabdus sediminis</name>
    <dbReference type="NCBI Taxonomy" id="2580412"/>
    <lineage>
        <taxon>Bacteria</taxon>
        <taxon>Pseudomonadati</taxon>
        <taxon>Pseudomonadota</taxon>
        <taxon>Gammaproteobacteria</taxon>
        <taxon>Thiotrichales</taxon>
        <taxon>Piscirickettsiaceae</taxon>
        <taxon>Thiomicrorhabdus</taxon>
    </lineage>
</organism>
<dbReference type="KEGG" id="thig:FE785_08555"/>
<dbReference type="NCBIfam" id="NF008978">
    <property type="entry name" value="PRK12324.1-4"/>
    <property type="match status" value="1"/>
</dbReference>
<evidence type="ECO:0000313" key="8">
    <source>
        <dbReference type="Proteomes" id="UP000304864"/>
    </source>
</evidence>
<evidence type="ECO:0000256" key="1">
    <source>
        <dbReference type="ARBA" id="ARBA00004141"/>
    </source>
</evidence>
<dbReference type="InterPro" id="IPR050475">
    <property type="entry name" value="Prenyltransferase_related"/>
</dbReference>
<dbReference type="CDD" id="cd13963">
    <property type="entry name" value="PT_UbiA_2"/>
    <property type="match status" value="1"/>
</dbReference>
<evidence type="ECO:0000256" key="5">
    <source>
        <dbReference type="ARBA" id="ARBA00023136"/>
    </source>
</evidence>
<keyword evidence="8" id="KW-1185">Reference proteome</keyword>
<dbReference type="InterPro" id="IPR044878">
    <property type="entry name" value="UbiA_sf"/>
</dbReference>
<evidence type="ECO:0000256" key="4">
    <source>
        <dbReference type="ARBA" id="ARBA00022989"/>
    </source>
</evidence>
<gene>
    <name evidence="7" type="ORF">FE785_08555</name>
</gene>
<dbReference type="EC" id="2.4.2.45" evidence="7"/>
<keyword evidence="3 6" id="KW-0812">Transmembrane</keyword>
<dbReference type="OrthoDB" id="9803632at2"/>
<feature type="transmembrane region" description="Helical" evidence="6">
    <location>
        <begin position="176"/>
        <end position="192"/>
    </location>
</feature>
<keyword evidence="7" id="KW-0808">Transferase</keyword>
<dbReference type="Proteomes" id="UP000304864">
    <property type="component" value="Chromosome"/>
</dbReference>
<dbReference type="GO" id="GO:0016757">
    <property type="term" value="F:glycosyltransferase activity"/>
    <property type="evidence" value="ECO:0007669"/>
    <property type="project" value="UniProtKB-KW"/>
</dbReference>
<dbReference type="AlphaFoldDB" id="A0A4P9K8N0"/>
<name>A0A4P9K8N0_9GAMM</name>
<feature type="transmembrane region" description="Helical" evidence="6">
    <location>
        <begin position="37"/>
        <end position="67"/>
    </location>
</feature>
<sequence>MNSNTSDKLDAANPQKSSALLGLIKLMRPHQWLKNTFVFAPLMFTGLFLDVVAISEALIAFVLFSIAASATYIVNDLQDIESDRLHPVKSKKRPLASGQVLPAQAKMLLAVLYAVLLIGFVVQPMVMAVIIAYLLLNVAYSFYLKHQPVLDIFTIASGFVLRVYAGAMAISVPVSSWMFVTTLCLALYLAAIKRRQELMQTTQQGREVLAKYSVALIDRYAEMSATGALLFYSLFVMNARPEMVMTIPFVLFGLFRYWYISEALGKGESPTEALIADKQLLLTVIAWIGTCLWALWPQGGA</sequence>
<dbReference type="InterPro" id="IPR000537">
    <property type="entry name" value="UbiA_prenyltransferase"/>
</dbReference>
<dbReference type="Pfam" id="PF01040">
    <property type="entry name" value="UbiA"/>
    <property type="match status" value="1"/>
</dbReference>
<reference evidence="7 8" key="1">
    <citation type="submission" date="2019-05" db="EMBL/GenBank/DDBJ databases">
        <title>Thiomicrorhabdus sediminis sp. nov, a novel sulfur-oxidizing bacterium isolated from coastal sediment.</title>
        <authorList>
            <person name="Liu X."/>
        </authorList>
    </citation>
    <scope>NUCLEOTIDE SEQUENCE [LARGE SCALE GENOMIC DNA]</scope>
    <source>
        <strain evidence="7 8">G1</strain>
    </source>
</reference>